<dbReference type="EMBL" id="CAJOBJ010002628">
    <property type="protein sequence ID" value="CAF3933439.1"/>
    <property type="molecule type" value="Genomic_DNA"/>
</dbReference>
<evidence type="ECO:0000313" key="8">
    <source>
        <dbReference type="Proteomes" id="UP000663866"/>
    </source>
</evidence>
<sequence length="85" mass="9727">MFVLLLLLILIHNISLIQIEQLPKHFQINENSPSGTIIGIIKPYPSDYLMTLIDDANGHFYLNSMGELFVSTYFILVLNHNLNII</sequence>
<proteinExistence type="predicted"/>
<dbReference type="Proteomes" id="UP000663856">
    <property type="component" value="Unassembled WGS sequence"/>
</dbReference>
<evidence type="ECO:0000313" key="3">
    <source>
        <dbReference type="EMBL" id="CAF3742216.1"/>
    </source>
</evidence>
<dbReference type="Proteomes" id="UP000681720">
    <property type="component" value="Unassembled WGS sequence"/>
</dbReference>
<evidence type="ECO:0000313" key="2">
    <source>
        <dbReference type="EMBL" id="CAF2222325.1"/>
    </source>
</evidence>
<comment type="caution">
    <text evidence="4">The sequence shown here is derived from an EMBL/GenBank/DDBJ whole genome shotgun (WGS) entry which is preliminary data.</text>
</comment>
<name>A0A818Y065_9BILA</name>
<organism evidence="4 8">
    <name type="scientific">Rotaria magnacalcarata</name>
    <dbReference type="NCBI Taxonomy" id="392030"/>
    <lineage>
        <taxon>Eukaryota</taxon>
        <taxon>Metazoa</taxon>
        <taxon>Spiralia</taxon>
        <taxon>Gnathifera</taxon>
        <taxon>Rotifera</taxon>
        <taxon>Eurotatoria</taxon>
        <taxon>Bdelloidea</taxon>
        <taxon>Philodinida</taxon>
        <taxon>Philodinidae</taxon>
        <taxon>Rotaria</taxon>
    </lineage>
</organism>
<dbReference type="Proteomes" id="UP000681967">
    <property type="component" value="Unassembled WGS sequence"/>
</dbReference>
<reference evidence="4" key="1">
    <citation type="submission" date="2021-02" db="EMBL/GenBank/DDBJ databases">
        <authorList>
            <person name="Nowell W R."/>
        </authorList>
    </citation>
    <scope>NUCLEOTIDE SEQUENCE</scope>
</reference>
<dbReference type="EMBL" id="CAJOBF010000083">
    <property type="protein sequence ID" value="CAF3742216.1"/>
    <property type="molecule type" value="Genomic_DNA"/>
</dbReference>
<dbReference type="Proteomes" id="UP000663842">
    <property type="component" value="Unassembled WGS sequence"/>
</dbReference>
<dbReference type="Proteomes" id="UP000663866">
    <property type="component" value="Unassembled WGS sequence"/>
</dbReference>
<accession>A0A818Y065</accession>
<feature type="chain" id="PRO_5035617142" evidence="1">
    <location>
        <begin position="17"/>
        <end position="85"/>
    </location>
</feature>
<feature type="signal peptide" evidence="1">
    <location>
        <begin position="1"/>
        <end position="16"/>
    </location>
</feature>
<dbReference type="AlphaFoldDB" id="A0A818Y065"/>
<keyword evidence="1" id="KW-0732">Signal</keyword>
<evidence type="ECO:0000313" key="7">
    <source>
        <dbReference type="EMBL" id="CAF5190497.1"/>
    </source>
</evidence>
<protein>
    <submittedName>
        <fullName evidence="4">Uncharacterized protein</fullName>
    </submittedName>
</protein>
<dbReference type="EMBL" id="CAJOBH010000322">
    <property type="protein sequence ID" value="CAF3781599.1"/>
    <property type="molecule type" value="Genomic_DNA"/>
</dbReference>
<dbReference type="EMBL" id="CAJOBG010000053">
    <property type="protein sequence ID" value="CAF3746866.1"/>
    <property type="molecule type" value="Genomic_DNA"/>
</dbReference>
<dbReference type="Proteomes" id="UP000676336">
    <property type="component" value="Unassembled WGS sequence"/>
</dbReference>
<evidence type="ECO:0000256" key="1">
    <source>
        <dbReference type="SAM" id="SignalP"/>
    </source>
</evidence>
<evidence type="ECO:0000313" key="6">
    <source>
        <dbReference type="EMBL" id="CAF3933439.1"/>
    </source>
</evidence>
<evidence type="ECO:0000313" key="5">
    <source>
        <dbReference type="EMBL" id="CAF3781599.1"/>
    </source>
</evidence>
<keyword evidence="8" id="KW-1185">Reference proteome</keyword>
<gene>
    <name evidence="5" type="ORF">BYL167_LOCUS1966</name>
    <name evidence="6" type="ORF">GIL414_LOCUS8199</name>
    <name evidence="4" type="ORF">OVN521_LOCUS898</name>
    <name evidence="7" type="ORF">SMN809_LOCUS72119</name>
    <name evidence="3" type="ORF">UXM345_LOCUS1498</name>
    <name evidence="2" type="ORF">WKI299_LOCUS35586</name>
</gene>
<evidence type="ECO:0000313" key="4">
    <source>
        <dbReference type="EMBL" id="CAF3746866.1"/>
    </source>
</evidence>
<dbReference type="EMBL" id="CAJOBI010325029">
    <property type="protein sequence ID" value="CAF5190497.1"/>
    <property type="molecule type" value="Genomic_DNA"/>
</dbReference>
<dbReference type="EMBL" id="CAJNRF010017107">
    <property type="protein sequence ID" value="CAF2222325.1"/>
    <property type="molecule type" value="Genomic_DNA"/>
</dbReference>